<accession>A0AA35JSP9</accession>
<reference evidence="1" key="1">
    <citation type="submission" date="2022-12" db="EMBL/GenBank/DDBJ databases">
        <authorList>
            <person name="Alioto T."/>
            <person name="Alioto T."/>
            <person name="Gomez Garrido J."/>
        </authorList>
    </citation>
    <scope>NUCLEOTIDE SEQUENCE</scope>
</reference>
<organism evidence="1 2">
    <name type="scientific">Podarcis lilfordi</name>
    <name type="common">Lilford's wall lizard</name>
    <dbReference type="NCBI Taxonomy" id="74358"/>
    <lineage>
        <taxon>Eukaryota</taxon>
        <taxon>Metazoa</taxon>
        <taxon>Chordata</taxon>
        <taxon>Craniata</taxon>
        <taxon>Vertebrata</taxon>
        <taxon>Euteleostomi</taxon>
        <taxon>Lepidosauria</taxon>
        <taxon>Squamata</taxon>
        <taxon>Bifurcata</taxon>
        <taxon>Unidentata</taxon>
        <taxon>Episquamata</taxon>
        <taxon>Laterata</taxon>
        <taxon>Lacertibaenia</taxon>
        <taxon>Lacertidae</taxon>
        <taxon>Podarcis</taxon>
    </lineage>
</organism>
<dbReference type="EMBL" id="OX395127">
    <property type="protein sequence ID" value="CAI5765452.1"/>
    <property type="molecule type" value="Genomic_DNA"/>
</dbReference>
<dbReference type="AlphaFoldDB" id="A0AA35JSP9"/>
<dbReference type="Proteomes" id="UP001178461">
    <property type="component" value="Chromosome 2"/>
</dbReference>
<sequence length="108" mass="12106">MAFLPLSSEVLLQFEGKQKRGNTQASGKCCSSIWPCLDFSTHSKNITPAGRSQGNSKYTRNNINKGSMDVWKNFSRRSCKVRQQSHEAHWMTLGLSPSHSLTYLTGLL</sequence>
<proteinExistence type="predicted"/>
<gene>
    <name evidence="1" type="ORF">PODLI_1B025783</name>
</gene>
<evidence type="ECO:0000313" key="2">
    <source>
        <dbReference type="Proteomes" id="UP001178461"/>
    </source>
</evidence>
<name>A0AA35JSP9_9SAUR</name>
<keyword evidence="2" id="KW-1185">Reference proteome</keyword>
<protein>
    <submittedName>
        <fullName evidence="1">Uncharacterized protein</fullName>
    </submittedName>
</protein>
<evidence type="ECO:0000313" key="1">
    <source>
        <dbReference type="EMBL" id="CAI5765452.1"/>
    </source>
</evidence>